<dbReference type="PANTHER" id="PTHR43233:SF1">
    <property type="entry name" value="FAMILY N-ACETYLTRANSFERASE, PUTATIVE (AFU_ORTHOLOGUE AFUA_6G03350)-RELATED"/>
    <property type="match status" value="1"/>
</dbReference>
<dbReference type="InterPro" id="IPR016181">
    <property type="entry name" value="Acyl_CoA_acyltransferase"/>
</dbReference>
<dbReference type="Pfam" id="PF13508">
    <property type="entry name" value="Acetyltransf_7"/>
    <property type="match status" value="1"/>
</dbReference>
<proteinExistence type="predicted"/>
<dbReference type="PANTHER" id="PTHR43233">
    <property type="entry name" value="FAMILY N-ACETYLTRANSFERASE, PUTATIVE (AFU_ORTHOLOGUE AFUA_6G03350)-RELATED"/>
    <property type="match status" value="1"/>
</dbReference>
<protein>
    <submittedName>
        <fullName evidence="2">GNAT family N-acetyltransferase</fullName>
    </submittedName>
</protein>
<dbReference type="Gene3D" id="3.40.630.30">
    <property type="match status" value="1"/>
</dbReference>
<name>A0A556ML24_9SPHI</name>
<evidence type="ECO:0000259" key="1">
    <source>
        <dbReference type="PROSITE" id="PS51186"/>
    </source>
</evidence>
<dbReference type="GO" id="GO:0016747">
    <property type="term" value="F:acyltransferase activity, transferring groups other than amino-acyl groups"/>
    <property type="evidence" value="ECO:0007669"/>
    <property type="project" value="InterPro"/>
</dbReference>
<dbReference type="InterPro" id="IPR053144">
    <property type="entry name" value="Acetyltransferase_Butenolide"/>
</dbReference>
<sequence>MNIQIKETTEVKQADIIALYKANGWSSAEKPDLLYKGLLNSHSFITAWDGEILTGLGNALSDGYLVVYYPHLIVHPDYQGKGIGKLILNKLQEKYAGFHQQILVADGKAIDFYKKCGFEKASTTESMWIYKGGDH</sequence>
<dbReference type="Proteomes" id="UP000318733">
    <property type="component" value="Unassembled WGS sequence"/>
</dbReference>
<dbReference type="SUPFAM" id="SSF55729">
    <property type="entry name" value="Acyl-CoA N-acyltransferases (Nat)"/>
    <property type="match status" value="1"/>
</dbReference>
<accession>A0A556ML24</accession>
<dbReference type="OrthoDB" id="9789605at2"/>
<keyword evidence="2" id="KW-0808">Transferase</keyword>
<gene>
    <name evidence="2" type="ORF">FO440_12785</name>
</gene>
<organism evidence="2 3">
    <name type="scientific">Mucilaginibacter corticis</name>
    <dbReference type="NCBI Taxonomy" id="2597670"/>
    <lineage>
        <taxon>Bacteria</taxon>
        <taxon>Pseudomonadati</taxon>
        <taxon>Bacteroidota</taxon>
        <taxon>Sphingobacteriia</taxon>
        <taxon>Sphingobacteriales</taxon>
        <taxon>Sphingobacteriaceae</taxon>
        <taxon>Mucilaginibacter</taxon>
    </lineage>
</organism>
<dbReference type="EMBL" id="VLPK01000002">
    <property type="protein sequence ID" value="TSJ40620.1"/>
    <property type="molecule type" value="Genomic_DNA"/>
</dbReference>
<dbReference type="AlphaFoldDB" id="A0A556ML24"/>
<evidence type="ECO:0000313" key="3">
    <source>
        <dbReference type="Proteomes" id="UP000318733"/>
    </source>
</evidence>
<evidence type="ECO:0000313" key="2">
    <source>
        <dbReference type="EMBL" id="TSJ40620.1"/>
    </source>
</evidence>
<reference evidence="2 3" key="1">
    <citation type="submission" date="2019-07" db="EMBL/GenBank/DDBJ databases">
        <authorList>
            <person name="Huq M.A."/>
        </authorList>
    </citation>
    <scope>NUCLEOTIDE SEQUENCE [LARGE SCALE GENOMIC DNA]</scope>
    <source>
        <strain evidence="2 3">MAH-19</strain>
    </source>
</reference>
<keyword evidence="3" id="KW-1185">Reference proteome</keyword>
<comment type="caution">
    <text evidence="2">The sequence shown here is derived from an EMBL/GenBank/DDBJ whole genome shotgun (WGS) entry which is preliminary data.</text>
</comment>
<dbReference type="PROSITE" id="PS51186">
    <property type="entry name" value="GNAT"/>
    <property type="match status" value="1"/>
</dbReference>
<dbReference type="InterPro" id="IPR000182">
    <property type="entry name" value="GNAT_dom"/>
</dbReference>
<dbReference type="RefSeq" id="WP_144248658.1">
    <property type="nucleotide sequence ID" value="NZ_VLPK01000002.1"/>
</dbReference>
<feature type="domain" description="N-acetyltransferase" evidence="1">
    <location>
        <begin position="3"/>
        <end position="135"/>
    </location>
</feature>
<dbReference type="CDD" id="cd04301">
    <property type="entry name" value="NAT_SF"/>
    <property type="match status" value="1"/>
</dbReference>